<evidence type="ECO:0000313" key="3">
    <source>
        <dbReference type="EMBL" id="PXF33144.1"/>
    </source>
</evidence>
<dbReference type="RefSeq" id="WP_110185654.1">
    <property type="nucleotide sequence ID" value="NZ_CP177354.1"/>
</dbReference>
<dbReference type="PANTHER" id="PTHR12526">
    <property type="entry name" value="GLYCOSYLTRANSFERASE"/>
    <property type="match status" value="1"/>
</dbReference>
<protein>
    <recommendedName>
        <fullName evidence="5">Glycosyl transferase family 1</fullName>
    </recommendedName>
</protein>
<feature type="domain" description="Glycosyl transferase family 1" evidence="1">
    <location>
        <begin position="190"/>
        <end position="344"/>
    </location>
</feature>
<dbReference type="Proteomes" id="UP000248090">
    <property type="component" value="Unassembled WGS sequence"/>
</dbReference>
<dbReference type="InterPro" id="IPR028098">
    <property type="entry name" value="Glyco_trans_4-like_N"/>
</dbReference>
<dbReference type="PANTHER" id="PTHR12526:SF638">
    <property type="entry name" value="SPORE COAT PROTEIN SA"/>
    <property type="match status" value="1"/>
</dbReference>
<name>A0ABX5M2L9_9GAMM</name>
<proteinExistence type="predicted"/>
<keyword evidence="4" id="KW-1185">Reference proteome</keyword>
<accession>A0ABX5M2L9</accession>
<dbReference type="CDD" id="cd03801">
    <property type="entry name" value="GT4_PimA-like"/>
    <property type="match status" value="1"/>
</dbReference>
<dbReference type="EMBL" id="LAPT01000002">
    <property type="protein sequence ID" value="PXF33144.1"/>
    <property type="molecule type" value="Genomic_DNA"/>
</dbReference>
<dbReference type="Pfam" id="PF00534">
    <property type="entry name" value="Glycos_transf_1"/>
    <property type="match status" value="1"/>
</dbReference>
<evidence type="ECO:0000259" key="2">
    <source>
        <dbReference type="Pfam" id="PF13439"/>
    </source>
</evidence>
<comment type="caution">
    <text evidence="3">The sequence shown here is derived from an EMBL/GenBank/DDBJ whole genome shotgun (WGS) entry which is preliminary data.</text>
</comment>
<dbReference type="Gene3D" id="3.40.50.2000">
    <property type="entry name" value="Glycogen Phosphorylase B"/>
    <property type="match status" value="2"/>
</dbReference>
<evidence type="ECO:0000313" key="4">
    <source>
        <dbReference type="Proteomes" id="UP000248090"/>
    </source>
</evidence>
<evidence type="ECO:0008006" key="5">
    <source>
        <dbReference type="Google" id="ProtNLM"/>
    </source>
</evidence>
<dbReference type="Pfam" id="PF13439">
    <property type="entry name" value="Glyco_transf_4"/>
    <property type="match status" value="1"/>
</dbReference>
<evidence type="ECO:0000259" key="1">
    <source>
        <dbReference type="Pfam" id="PF00534"/>
    </source>
</evidence>
<dbReference type="InterPro" id="IPR001296">
    <property type="entry name" value="Glyco_trans_1"/>
</dbReference>
<gene>
    <name evidence="3" type="ORF">WH50_00985</name>
</gene>
<dbReference type="SUPFAM" id="SSF53756">
    <property type="entry name" value="UDP-Glycosyltransferase/glycogen phosphorylase"/>
    <property type="match status" value="1"/>
</dbReference>
<reference evidence="3 4" key="1">
    <citation type="submission" date="2015-03" db="EMBL/GenBank/DDBJ databases">
        <authorList>
            <person name="Krishnan R."/>
            <person name="Midha S."/>
            <person name="Patil P.B."/>
            <person name="Rameshkumar N."/>
        </authorList>
    </citation>
    <scope>NUCLEOTIDE SEQUENCE [LARGE SCALE GENOMIC DNA]</scope>
    <source>
        <strain evidence="3 4">L1E11</strain>
    </source>
</reference>
<organism evidence="3 4">
    <name type="scientific">Pokkaliibacter plantistimulans</name>
    <dbReference type="NCBI Taxonomy" id="1635171"/>
    <lineage>
        <taxon>Bacteria</taxon>
        <taxon>Pseudomonadati</taxon>
        <taxon>Pseudomonadota</taxon>
        <taxon>Gammaproteobacteria</taxon>
        <taxon>Oceanospirillales</taxon>
        <taxon>Balneatrichaceae</taxon>
        <taxon>Pokkaliibacter</taxon>
    </lineage>
</organism>
<sequence length="371" mass="41519">MPKRKLHIVHTESSCGWGGQELRILSESQGLMSRGHRITLVCPSEADIYNAAVERGINVVSLPVARKKVSALMALRRWLAANHQDIDVLNTHSSTDSWLTALACLSLRDSPPIVRTRHVSSPISKKASSHWLYQRAAQHLVVTGEPLRQHLAEHNGFALSSMTSVPTGIDLNRFGPGDRESLRRHGHLHGRIIGILATLRNWKGHAYLFEAFAQLKGEYSDLSLLVVGDGPQRHNLERLARELGIEEKVLFVGNQHNPEDWLNMMDIFVLPSYGDEGVSQAVMQAMATRLPVITTAVGGMRDAVQHEETGLLVDIRSSVAIEQALRCYLDNPAFAKRMAEAAFERSQRYFGLETMLDRMEAIFDRFSRGHR</sequence>
<feature type="domain" description="Glycosyltransferase subfamily 4-like N-terminal" evidence="2">
    <location>
        <begin position="17"/>
        <end position="173"/>
    </location>
</feature>